<accession>A0ABU0L5D9</accession>
<organism evidence="4 5">
    <name type="scientific">Paenibacillus brasilensis</name>
    <dbReference type="NCBI Taxonomy" id="128574"/>
    <lineage>
        <taxon>Bacteria</taxon>
        <taxon>Bacillati</taxon>
        <taxon>Bacillota</taxon>
        <taxon>Bacilli</taxon>
        <taxon>Bacillales</taxon>
        <taxon>Paenibacillaceae</taxon>
        <taxon>Paenibacillus</taxon>
    </lineage>
</organism>
<dbReference type="InterPro" id="IPR013783">
    <property type="entry name" value="Ig-like_fold"/>
</dbReference>
<reference evidence="4 5" key="1">
    <citation type="submission" date="2023-07" db="EMBL/GenBank/DDBJ databases">
        <title>Genomic Encyclopedia of Type Strains, Phase IV (KMG-IV): sequencing the most valuable type-strain genomes for metagenomic binning, comparative biology and taxonomic classification.</title>
        <authorList>
            <person name="Goeker M."/>
        </authorList>
    </citation>
    <scope>NUCLEOTIDE SEQUENCE [LARGE SCALE GENOMIC DNA]</scope>
    <source>
        <strain evidence="4 5">DSM 14914</strain>
    </source>
</reference>
<dbReference type="RefSeq" id="WP_244315907.1">
    <property type="nucleotide sequence ID" value="NZ_CP045298.1"/>
</dbReference>
<protein>
    <recommendedName>
        <fullName evidence="3">Fibronectin type III-like domain-containing protein</fullName>
    </recommendedName>
</protein>
<dbReference type="EMBL" id="JAUSWA010000038">
    <property type="protein sequence ID" value="MDQ0496532.1"/>
    <property type="molecule type" value="Genomic_DNA"/>
</dbReference>
<proteinExistence type="inferred from homology"/>
<keyword evidence="2" id="KW-0378">Hydrolase</keyword>
<gene>
    <name evidence="4" type="ORF">QOZ95_004722</name>
</gene>
<dbReference type="Pfam" id="PF01915">
    <property type="entry name" value="Glyco_hydro_3_C"/>
    <property type="match status" value="1"/>
</dbReference>
<dbReference type="Proteomes" id="UP001242811">
    <property type="component" value="Unassembled WGS sequence"/>
</dbReference>
<evidence type="ECO:0000259" key="3">
    <source>
        <dbReference type="SMART" id="SM01217"/>
    </source>
</evidence>
<evidence type="ECO:0000256" key="1">
    <source>
        <dbReference type="ARBA" id="ARBA00005336"/>
    </source>
</evidence>
<sequence>MIGPFGDSKDLLGPWQWSRYANETVTFRQGIEEQGVPAANLLLEEGCKVEEPIVGGLERAVSAAEQADIVILALGENSEMSGEAASRMDITLPKVQQKLAEAVVKAGKPTVLVLTNGRPLVLDWFEHHMDAIVETWFLRSQAGYAIADVLFGNYNPSGKLTMSFPAHIGQVPVYYNYFSTGRPVTESNKHLKFFSKYIDGSNDPLYPFGYGLSYTTFEYSEIRLSQLQMNVSEINTANVTVTNTGSVQGEEIVQLYIQDLYGSVVRPVKELKGFKKVTLAAGEAQEISFTITESDLAFWNLDRKYEAEPGKFKVYIGSSSRDVKEASFEHLP</sequence>
<keyword evidence="5" id="KW-1185">Reference proteome</keyword>
<dbReference type="InterPro" id="IPR036881">
    <property type="entry name" value="Glyco_hydro_3_C_sf"/>
</dbReference>
<dbReference type="PANTHER" id="PTHR42715">
    <property type="entry name" value="BETA-GLUCOSIDASE"/>
    <property type="match status" value="1"/>
</dbReference>
<dbReference type="PANTHER" id="PTHR42715:SF10">
    <property type="entry name" value="BETA-GLUCOSIDASE"/>
    <property type="match status" value="1"/>
</dbReference>
<dbReference type="InterPro" id="IPR002772">
    <property type="entry name" value="Glyco_hydro_3_C"/>
</dbReference>
<comment type="similarity">
    <text evidence="1">Belongs to the glycosyl hydrolase 3 family.</text>
</comment>
<evidence type="ECO:0000256" key="2">
    <source>
        <dbReference type="ARBA" id="ARBA00022801"/>
    </source>
</evidence>
<evidence type="ECO:0000313" key="5">
    <source>
        <dbReference type="Proteomes" id="UP001242811"/>
    </source>
</evidence>
<dbReference type="Pfam" id="PF14310">
    <property type="entry name" value="Fn3-like"/>
    <property type="match status" value="1"/>
</dbReference>
<comment type="caution">
    <text evidence="4">The sequence shown here is derived from an EMBL/GenBank/DDBJ whole genome shotgun (WGS) entry which is preliminary data.</text>
</comment>
<dbReference type="SMART" id="SM01217">
    <property type="entry name" value="Fn3_like"/>
    <property type="match status" value="1"/>
</dbReference>
<dbReference type="SUPFAM" id="SSF52279">
    <property type="entry name" value="Beta-D-glucan exohydrolase, C-terminal domain"/>
    <property type="match status" value="1"/>
</dbReference>
<evidence type="ECO:0000313" key="4">
    <source>
        <dbReference type="EMBL" id="MDQ0496532.1"/>
    </source>
</evidence>
<dbReference type="InterPro" id="IPR026891">
    <property type="entry name" value="Fn3-like"/>
</dbReference>
<dbReference type="InterPro" id="IPR050288">
    <property type="entry name" value="Cellulose_deg_GH3"/>
</dbReference>
<dbReference type="Gene3D" id="2.60.40.10">
    <property type="entry name" value="Immunoglobulins"/>
    <property type="match status" value="1"/>
</dbReference>
<dbReference type="Gene3D" id="3.40.50.1700">
    <property type="entry name" value="Glycoside hydrolase family 3 C-terminal domain"/>
    <property type="match status" value="1"/>
</dbReference>
<name>A0ABU0L5D9_9BACL</name>
<feature type="domain" description="Fibronectin type III-like" evidence="3">
    <location>
        <begin position="251"/>
        <end position="320"/>
    </location>
</feature>